<evidence type="ECO:0000259" key="4">
    <source>
        <dbReference type="Pfam" id="PF02872"/>
    </source>
</evidence>
<reference evidence="6" key="1">
    <citation type="submission" date="2019-10" db="EMBL/GenBank/DDBJ databases">
        <title>Complete Genome Sequence of Bradyrhizobium betae type strain PL7HG1T.</title>
        <authorList>
            <person name="Bromfield E.S.P."/>
            <person name="Cloutier S."/>
        </authorList>
    </citation>
    <scope>NUCLEOTIDE SEQUENCE [LARGE SCALE GENOMIC DNA]</scope>
    <source>
        <strain evidence="6">PL7HG1</strain>
        <plasmid evidence="6">pbbpl7hg1</plasmid>
    </source>
</reference>
<keyword evidence="2" id="KW-0547">Nucleotide-binding</keyword>
<dbReference type="GO" id="GO:0016787">
    <property type="term" value="F:hydrolase activity"/>
    <property type="evidence" value="ECO:0007669"/>
    <property type="project" value="UniProtKB-KW"/>
</dbReference>
<dbReference type="Proteomes" id="UP000325641">
    <property type="component" value="Plasmid pBbPL7HG1"/>
</dbReference>
<dbReference type="KEGG" id="bbet:F8237_34490"/>
<accession>A0A5P6PGZ1</accession>
<evidence type="ECO:0000259" key="3">
    <source>
        <dbReference type="Pfam" id="PF00149"/>
    </source>
</evidence>
<comment type="similarity">
    <text evidence="2">Belongs to the 5'-nucleotidase family.</text>
</comment>
<dbReference type="Gene3D" id="3.60.21.10">
    <property type="match status" value="1"/>
</dbReference>
<dbReference type="InterPro" id="IPR008334">
    <property type="entry name" value="5'-Nucleotdase_C"/>
</dbReference>
<sequence>MKLRRRDLLKFASAAVVSTGMPRIGRAAGDANVYDLERFGNARILHMTDTHAQLLPNHFREPNINLGVGVMQGRPPHLVGRAFLDYFQIEPGSANAHAFTYLDFEKSAERYGKLGGFANLKTLIDRLRSEAGPGRSLLLDGGDLWQGSGLANTMQGADMVEVANLLGIEAMTGHWEFTYGEDVLRRNLKNFKGEFLAQNVFLTEEAAFNDAEAFDTASGRVFKPATIKELGGFRVAVIGQALPYVPIAHPKRFTPDWTFGIRDEELQKLVNSLRANDKVDAVVLLSHNGMDVDLKLASKVSGIDVILGGHTHDAVPRPVSVANPGGKTLVTNAGSAGKFLAVLDLDLAKGHVRDVRYTLLPVFANLIKPAPEMTALIERLRAPYAVAYADKIATADHLLYRRGNFNGTMDQLICDALRQELDTEIALSPGFRWGTTVLSGQSITMEDILTETAITYPEIYPLTMTGSQIKDVMEDVCDNLFNDNPYYQQGGDMVRIGGMTYTCAPKGIVGRRISDLKLENGGAIEAYKSYRVAGWASVNEQKGAPVWDVFAKYLRSGKVISRKEAGVTLKDVAENPGVARQD</sequence>
<dbReference type="InterPro" id="IPR041829">
    <property type="entry name" value="SoxB_N"/>
</dbReference>
<keyword evidence="2 5" id="KW-0378">Hydrolase</keyword>
<dbReference type="Gene3D" id="3.90.780.10">
    <property type="entry name" value="5'-Nucleotidase, C-terminal domain"/>
    <property type="match status" value="1"/>
</dbReference>
<gene>
    <name evidence="5" type="primary">soxB</name>
    <name evidence="5" type="ORF">F8237_34490</name>
</gene>
<keyword evidence="1" id="KW-0732">Signal</keyword>
<dbReference type="GO" id="GO:0009166">
    <property type="term" value="P:nucleotide catabolic process"/>
    <property type="evidence" value="ECO:0007669"/>
    <property type="project" value="InterPro"/>
</dbReference>
<proteinExistence type="inferred from homology"/>
<dbReference type="PRINTS" id="PR01607">
    <property type="entry name" value="APYRASEFAMLY"/>
</dbReference>
<dbReference type="Pfam" id="PF00149">
    <property type="entry name" value="Metallophos"/>
    <property type="match status" value="1"/>
</dbReference>
<evidence type="ECO:0000256" key="2">
    <source>
        <dbReference type="RuleBase" id="RU362119"/>
    </source>
</evidence>
<dbReference type="EMBL" id="CP044544">
    <property type="protein sequence ID" value="QFI77438.1"/>
    <property type="molecule type" value="Genomic_DNA"/>
</dbReference>
<keyword evidence="5" id="KW-0614">Plasmid</keyword>
<geneLocation type="plasmid" evidence="6">
    <name>pbbpl7hg1</name>
</geneLocation>
<dbReference type="InterPro" id="IPR030998">
    <property type="entry name" value="Thiosulf_SoxB"/>
</dbReference>
<dbReference type="InterPro" id="IPR006179">
    <property type="entry name" value="5_nucleotidase/apyrase"/>
</dbReference>
<protein>
    <submittedName>
        <fullName evidence="5">Thiosulfohydrolase SoxB</fullName>
    </submittedName>
</protein>
<dbReference type="PANTHER" id="PTHR11575">
    <property type="entry name" value="5'-NUCLEOTIDASE-RELATED"/>
    <property type="match status" value="1"/>
</dbReference>
<dbReference type="PANTHER" id="PTHR11575:SF42">
    <property type="entry name" value="SULFUR OXIDATION PROTEIN SOXB"/>
    <property type="match status" value="1"/>
</dbReference>
<dbReference type="RefSeq" id="WP_100554889.1">
    <property type="nucleotide sequence ID" value="NZ_CP044544.1"/>
</dbReference>
<dbReference type="GO" id="GO:0000166">
    <property type="term" value="F:nucleotide binding"/>
    <property type="evidence" value="ECO:0007669"/>
    <property type="project" value="UniProtKB-KW"/>
</dbReference>
<dbReference type="InterPro" id="IPR006311">
    <property type="entry name" value="TAT_signal"/>
</dbReference>
<dbReference type="AlphaFoldDB" id="A0A5P6PGZ1"/>
<dbReference type="GO" id="GO:0030288">
    <property type="term" value="C:outer membrane-bounded periplasmic space"/>
    <property type="evidence" value="ECO:0007669"/>
    <property type="project" value="TreeGrafter"/>
</dbReference>
<name>A0A5P6PGZ1_9BRAD</name>
<evidence type="ECO:0000313" key="6">
    <source>
        <dbReference type="Proteomes" id="UP000325641"/>
    </source>
</evidence>
<dbReference type="CDD" id="cd07411">
    <property type="entry name" value="MPP_SoxB_N"/>
    <property type="match status" value="1"/>
</dbReference>
<feature type="domain" description="Calcineurin-like phosphoesterase" evidence="3">
    <location>
        <begin position="43"/>
        <end position="313"/>
    </location>
</feature>
<evidence type="ECO:0000313" key="5">
    <source>
        <dbReference type="EMBL" id="QFI77438.1"/>
    </source>
</evidence>
<dbReference type="OrthoDB" id="5469761at2"/>
<feature type="domain" description="5'-Nucleotidase C-terminal" evidence="4">
    <location>
        <begin position="406"/>
        <end position="536"/>
    </location>
</feature>
<organism evidence="5 6">
    <name type="scientific">Bradyrhizobium betae</name>
    <dbReference type="NCBI Taxonomy" id="244734"/>
    <lineage>
        <taxon>Bacteria</taxon>
        <taxon>Pseudomonadati</taxon>
        <taxon>Pseudomonadota</taxon>
        <taxon>Alphaproteobacteria</taxon>
        <taxon>Hyphomicrobiales</taxon>
        <taxon>Nitrobacteraceae</taxon>
        <taxon>Bradyrhizobium</taxon>
    </lineage>
</organism>
<dbReference type="InterPro" id="IPR029052">
    <property type="entry name" value="Metallo-depent_PP-like"/>
</dbReference>
<dbReference type="InterPro" id="IPR004843">
    <property type="entry name" value="Calcineurin-like_PHP"/>
</dbReference>
<dbReference type="NCBIfam" id="TIGR04486">
    <property type="entry name" value="thiosulf_SoxB"/>
    <property type="match status" value="1"/>
</dbReference>
<dbReference type="PROSITE" id="PS51318">
    <property type="entry name" value="TAT"/>
    <property type="match status" value="1"/>
</dbReference>
<dbReference type="SUPFAM" id="SSF56300">
    <property type="entry name" value="Metallo-dependent phosphatases"/>
    <property type="match status" value="1"/>
</dbReference>
<dbReference type="Pfam" id="PF02872">
    <property type="entry name" value="5_nucleotid_C"/>
    <property type="match status" value="1"/>
</dbReference>
<dbReference type="InterPro" id="IPR036907">
    <property type="entry name" value="5'-Nucleotdase_C_sf"/>
</dbReference>
<evidence type="ECO:0000256" key="1">
    <source>
        <dbReference type="ARBA" id="ARBA00022729"/>
    </source>
</evidence>
<dbReference type="Gene3D" id="6.10.140.570">
    <property type="match status" value="1"/>
</dbReference>
<dbReference type="SUPFAM" id="SSF55816">
    <property type="entry name" value="5'-nucleotidase (syn. UDP-sugar hydrolase), C-terminal domain"/>
    <property type="match status" value="1"/>
</dbReference>